<feature type="region of interest" description="Disordered" evidence="1">
    <location>
        <begin position="562"/>
        <end position="640"/>
    </location>
</feature>
<dbReference type="Proteomes" id="UP001215712">
    <property type="component" value="Unassembled WGS sequence"/>
</dbReference>
<evidence type="ECO:0000256" key="1">
    <source>
        <dbReference type="SAM" id="MobiDB-lite"/>
    </source>
</evidence>
<name>A0AAD6MU94_9EURO</name>
<reference evidence="2" key="2">
    <citation type="submission" date="2023-01" db="EMBL/GenBank/DDBJ databases">
        <authorList>
            <person name="Petersen C."/>
        </authorList>
    </citation>
    <scope>NUCLEOTIDE SEQUENCE</scope>
    <source>
        <strain evidence="2">IBT 17514</strain>
    </source>
</reference>
<evidence type="ECO:0000313" key="2">
    <source>
        <dbReference type="EMBL" id="KAJ5719034.1"/>
    </source>
</evidence>
<evidence type="ECO:0000313" key="3">
    <source>
        <dbReference type="Proteomes" id="UP001215712"/>
    </source>
</evidence>
<comment type="caution">
    <text evidence="2">The sequence shown here is derived from an EMBL/GenBank/DDBJ whole genome shotgun (WGS) entry which is preliminary data.</text>
</comment>
<feature type="compositionally biased region" description="Basic and acidic residues" evidence="1">
    <location>
        <begin position="601"/>
        <end position="614"/>
    </location>
</feature>
<gene>
    <name evidence="2" type="ORF">N7493_007489</name>
</gene>
<accession>A0AAD6MU94</accession>
<feature type="compositionally biased region" description="Basic and acidic residues" evidence="1">
    <location>
        <begin position="575"/>
        <end position="590"/>
    </location>
</feature>
<organism evidence="2 3">
    <name type="scientific">Penicillium malachiteum</name>
    <dbReference type="NCBI Taxonomy" id="1324776"/>
    <lineage>
        <taxon>Eukaryota</taxon>
        <taxon>Fungi</taxon>
        <taxon>Dikarya</taxon>
        <taxon>Ascomycota</taxon>
        <taxon>Pezizomycotina</taxon>
        <taxon>Eurotiomycetes</taxon>
        <taxon>Eurotiomycetidae</taxon>
        <taxon>Eurotiales</taxon>
        <taxon>Aspergillaceae</taxon>
        <taxon>Penicillium</taxon>
    </lineage>
</organism>
<reference evidence="2" key="1">
    <citation type="journal article" date="2023" name="IMA Fungus">
        <title>Comparative genomic study of the Penicillium genus elucidates a diverse pangenome and 15 lateral gene transfer events.</title>
        <authorList>
            <person name="Petersen C."/>
            <person name="Sorensen T."/>
            <person name="Nielsen M.R."/>
            <person name="Sondergaard T.E."/>
            <person name="Sorensen J.L."/>
            <person name="Fitzpatrick D.A."/>
            <person name="Frisvad J.C."/>
            <person name="Nielsen K.L."/>
        </authorList>
    </citation>
    <scope>NUCLEOTIDE SEQUENCE</scope>
    <source>
        <strain evidence="2">IBT 17514</strain>
    </source>
</reference>
<feature type="compositionally biased region" description="Polar residues" evidence="1">
    <location>
        <begin position="623"/>
        <end position="640"/>
    </location>
</feature>
<dbReference type="EMBL" id="JAQJAN010000011">
    <property type="protein sequence ID" value="KAJ5719034.1"/>
    <property type="molecule type" value="Genomic_DNA"/>
</dbReference>
<proteinExistence type="predicted"/>
<dbReference type="AlphaFoldDB" id="A0AAD6MU94"/>
<keyword evidence="3" id="KW-1185">Reference proteome</keyword>
<sequence>MGTRGLDIVRYRGRYYARYHQFDSYYESLGKDVVASIPADPAKYQKWLEKMRAFYAQLEKQLDKEVYEIRDGEKPNKSEFMDLESIPTEIPRLNNIFIEFIYVVDLDREVLTMNHSIHWKLNNIPREDDQWLKGIKNSIYYGEHTVSPDICPEEHLVSVALELPEAKWEFEYDFRMVNPINSIHEPRKAFLTQALASIMSEYEMELIQLGRGWAPDSFPFRELIFAIVSTASGESTFFSLPKQNCHPLKCYFWECNNKHMPRNGGWLDEEWAGESAPLLIFASACHRPGEPAGASPVETTYWMKNVAVHLTLVVDGDAIMRAVKWGLGQGRTHFQVVVISLFDVAFAEVLLGNDKKPFLKVSKGMNLWPLRPEYCQSTHPRERPEAKPGMKVHDRYKKIHVLAGDRGTPEQLRSLFPGLVALVNFFEVAGNRAAAASSTGVFPSELYSRVMDFVDYDTWKASLLASPMTRAPCLRRYKLDDRMTIVGGPFVRLQKVYRRCEKMRILSFDFEDKQSDKILPLACVLDNNDERSVQEWTWMPLVGSDRKALMVDVTIQFKSASELPLDDGGSGNIDPYDHEESDSREYLVSRDEDEEYMDPINWRDERDENDRNENVNESEDENGNSTGNNHETYQSDGDDN</sequence>
<protein>
    <submittedName>
        <fullName evidence="2">Uncharacterized protein</fullName>
    </submittedName>
</protein>